<reference evidence="4 5" key="1">
    <citation type="submission" date="2023-05" db="EMBL/GenBank/DDBJ databases">
        <title>Streptantibioticus silvisoli sp. nov., acidotolerant actinomycetes 1 from pine litter.</title>
        <authorList>
            <person name="Swiecimska M."/>
            <person name="Golinska P."/>
            <person name="Sangal V."/>
            <person name="Wachnowicz B."/>
            <person name="Goodfellow M."/>
        </authorList>
    </citation>
    <scope>NUCLEOTIDE SEQUENCE [LARGE SCALE GENOMIC DNA]</scope>
    <source>
        <strain evidence="4 5">DSM 42109</strain>
    </source>
</reference>
<feature type="region of interest" description="Disordered" evidence="2">
    <location>
        <begin position="202"/>
        <end position="228"/>
    </location>
</feature>
<feature type="domain" description="UspA" evidence="3">
    <location>
        <begin position="1"/>
        <end position="136"/>
    </location>
</feature>
<dbReference type="InterPro" id="IPR006016">
    <property type="entry name" value="UspA"/>
</dbReference>
<name>A0ABT7A2D0_9ACTN</name>
<dbReference type="PRINTS" id="PR01438">
    <property type="entry name" value="UNVRSLSTRESS"/>
</dbReference>
<dbReference type="PANTHER" id="PTHR46268:SF6">
    <property type="entry name" value="UNIVERSAL STRESS PROTEIN UP12"/>
    <property type="match status" value="1"/>
</dbReference>
<dbReference type="SUPFAM" id="SSF52402">
    <property type="entry name" value="Adenine nucleotide alpha hydrolases-like"/>
    <property type="match status" value="2"/>
</dbReference>
<sequence length="312" mass="33207">MVHGIVVGVDGSSASLSAAHWAAREALRRGIGLTVVHAWHRHAHPAPYVPLGSSEYDWARRTLRDTARSVRTAHPGLRIRERLVCDAAVAALVATAADADILVLGNLGLSPFSGFVTGSVSQRVVARSARPVVLVRAGRGGASEHLPVTDGIAPEEIPGTPYREVVLGLDIDHPCDELIEFAFDTAQRRGTGLRVVHAFRMPLRPKPGPSVPTQPAPNEGPAPDPRSQTLADVEHMSTVALRPWREKYPTVPVTETISEGRAALMLEHATRDAGLLVVGRRMSGHRIGAHTGPVAHAVVHHVGCPVAVVPHG</sequence>
<dbReference type="InterPro" id="IPR006015">
    <property type="entry name" value="Universal_stress_UspA"/>
</dbReference>
<evidence type="ECO:0000313" key="5">
    <source>
        <dbReference type="Proteomes" id="UP001214441"/>
    </source>
</evidence>
<gene>
    <name evidence="4" type="ORF">NMN56_026700</name>
</gene>
<dbReference type="InterPro" id="IPR014729">
    <property type="entry name" value="Rossmann-like_a/b/a_fold"/>
</dbReference>
<comment type="similarity">
    <text evidence="1">Belongs to the universal stress protein A family.</text>
</comment>
<feature type="domain" description="UspA" evidence="3">
    <location>
        <begin position="162"/>
        <end position="310"/>
    </location>
</feature>
<dbReference type="Proteomes" id="UP001214441">
    <property type="component" value="Unassembled WGS sequence"/>
</dbReference>
<evidence type="ECO:0000256" key="1">
    <source>
        <dbReference type="ARBA" id="ARBA00008791"/>
    </source>
</evidence>
<comment type="caution">
    <text evidence="4">The sequence shown here is derived from an EMBL/GenBank/DDBJ whole genome shotgun (WGS) entry which is preliminary data.</text>
</comment>
<dbReference type="Gene3D" id="3.40.50.620">
    <property type="entry name" value="HUPs"/>
    <property type="match status" value="2"/>
</dbReference>
<evidence type="ECO:0000313" key="4">
    <source>
        <dbReference type="EMBL" id="MDJ1135480.1"/>
    </source>
</evidence>
<feature type="compositionally biased region" description="Pro residues" evidence="2">
    <location>
        <begin position="204"/>
        <end position="224"/>
    </location>
</feature>
<organism evidence="4 5">
    <name type="scientific">Streptomyces iconiensis</name>
    <dbReference type="NCBI Taxonomy" id="1384038"/>
    <lineage>
        <taxon>Bacteria</taxon>
        <taxon>Bacillati</taxon>
        <taxon>Actinomycetota</taxon>
        <taxon>Actinomycetes</taxon>
        <taxon>Kitasatosporales</taxon>
        <taxon>Streptomycetaceae</taxon>
        <taxon>Streptomyces</taxon>
    </lineage>
</organism>
<keyword evidence="5" id="KW-1185">Reference proteome</keyword>
<dbReference type="Pfam" id="PF00582">
    <property type="entry name" value="Usp"/>
    <property type="match status" value="2"/>
</dbReference>
<dbReference type="RefSeq" id="WP_274043208.1">
    <property type="nucleotide sequence ID" value="NZ_JANCPR020000029.1"/>
</dbReference>
<dbReference type="PANTHER" id="PTHR46268">
    <property type="entry name" value="STRESS RESPONSE PROTEIN NHAX"/>
    <property type="match status" value="1"/>
</dbReference>
<evidence type="ECO:0000259" key="3">
    <source>
        <dbReference type="Pfam" id="PF00582"/>
    </source>
</evidence>
<protein>
    <submittedName>
        <fullName evidence="4">Universal stress protein</fullName>
    </submittedName>
</protein>
<dbReference type="EMBL" id="JANCPR020000029">
    <property type="protein sequence ID" value="MDJ1135480.1"/>
    <property type="molecule type" value="Genomic_DNA"/>
</dbReference>
<proteinExistence type="inferred from homology"/>
<evidence type="ECO:0000256" key="2">
    <source>
        <dbReference type="SAM" id="MobiDB-lite"/>
    </source>
</evidence>
<accession>A0ABT7A2D0</accession>